<gene>
    <name evidence="1" type="ORF">RND15_19670</name>
</gene>
<name>A0ABU2XG45_9ACTN</name>
<protein>
    <recommendedName>
        <fullName evidence="3">HEPN domain-containing protein</fullName>
    </recommendedName>
</protein>
<dbReference type="EMBL" id="JAVRFD010000009">
    <property type="protein sequence ID" value="MDT0544909.1"/>
    <property type="molecule type" value="Genomic_DNA"/>
</dbReference>
<evidence type="ECO:0008006" key="3">
    <source>
        <dbReference type="Google" id="ProtNLM"/>
    </source>
</evidence>
<organism evidence="1 2">
    <name type="scientific">Streptomyces lonegramiae</name>
    <dbReference type="NCBI Taxonomy" id="3075524"/>
    <lineage>
        <taxon>Bacteria</taxon>
        <taxon>Bacillati</taxon>
        <taxon>Actinomycetota</taxon>
        <taxon>Actinomycetes</taxon>
        <taxon>Kitasatosporales</taxon>
        <taxon>Streptomycetaceae</taxon>
        <taxon>Streptomyces</taxon>
    </lineage>
</organism>
<reference evidence="1" key="1">
    <citation type="submission" date="2024-05" db="EMBL/GenBank/DDBJ databases">
        <title>30 novel species of actinomycetes from the DSMZ collection.</title>
        <authorList>
            <person name="Nouioui I."/>
        </authorList>
    </citation>
    <scope>NUCLEOTIDE SEQUENCE</scope>
    <source>
        <strain evidence="1">DSM 41529</strain>
    </source>
</reference>
<evidence type="ECO:0000313" key="1">
    <source>
        <dbReference type="EMBL" id="MDT0544909.1"/>
    </source>
</evidence>
<dbReference type="RefSeq" id="WP_311725374.1">
    <property type="nucleotide sequence ID" value="NZ_JAVRFD010000009.1"/>
</dbReference>
<accession>A0ABU2XG45</accession>
<proteinExistence type="predicted"/>
<comment type="caution">
    <text evidence="1">The sequence shown here is derived from an EMBL/GenBank/DDBJ whole genome shotgun (WGS) entry which is preliminary data.</text>
</comment>
<evidence type="ECO:0000313" key="2">
    <source>
        <dbReference type="Proteomes" id="UP001180754"/>
    </source>
</evidence>
<dbReference type="Proteomes" id="UP001180754">
    <property type="component" value="Unassembled WGS sequence"/>
</dbReference>
<keyword evidence="2" id="KW-1185">Reference proteome</keyword>
<sequence length="128" mass="14335">MSPRTLARMDPAYWAEKLVPGGRDSAKAYAAERAAAHVLQTVAGAERPGLSHDVEEVFFGDADLSTENGLREAVARFDERFPHYAIDENFRFPVDTWDLHRYSPWFLLACVVPPWAIGQYDTALVPAN</sequence>